<dbReference type="GO" id="GO:0009228">
    <property type="term" value="P:thiamine biosynthetic process"/>
    <property type="evidence" value="ECO:0007669"/>
    <property type="project" value="UniProtKB-KW"/>
</dbReference>
<gene>
    <name evidence="4" type="ORF">D1223_06990</name>
</gene>
<evidence type="ECO:0000256" key="1">
    <source>
        <dbReference type="ARBA" id="ARBA00004948"/>
    </source>
</evidence>
<dbReference type="Gene3D" id="3.20.20.70">
    <property type="entry name" value="Aldolase class I"/>
    <property type="match status" value="1"/>
</dbReference>
<protein>
    <submittedName>
        <fullName evidence="4">Thiamine phosphate synthase</fullName>
    </submittedName>
</protein>
<dbReference type="CDD" id="cd00564">
    <property type="entry name" value="TMP_TenI"/>
    <property type="match status" value="1"/>
</dbReference>
<keyword evidence="2" id="KW-0784">Thiamine biosynthesis</keyword>
<dbReference type="SUPFAM" id="SSF51391">
    <property type="entry name" value="Thiamin phosphate synthase"/>
    <property type="match status" value="1"/>
</dbReference>
<reference evidence="4 5" key="1">
    <citation type="submission" date="2018-08" db="EMBL/GenBank/DDBJ databases">
        <title>Henriciella mobilis sp. nov., isolated from seawater.</title>
        <authorList>
            <person name="Cheng H."/>
            <person name="Wu Y.-H."/>
            <person name="Xu X.-W."/>
            <person name="Guo L.-L."/>
        </authorList>
    </citation>
    <scope>NUCLEOTIDE SEQUENCE [LARGE SCALE GENOMIC DNA]</scope>
    <source>
        <strain evidence="4 5">JN25</strain>
    </source>
</reference>
<evidence type="ECO:0000259" key="3">
    <source>
        <dbReference type="Pfam" id="PF02581"/>
    </source>
</evidence>
<dbReference type="InterPro" id="IPR022998">
    <property type="entry name" value="ThiamineP_synth_TenI"/>
</dbReference>
<evidence type="ECO:0000313" key="5">
    <source>
        <dbReference type="Proteomes" id="UP000266385"/>
    </source>
</evidence>
<sequence length="228" mass="24286">MEARLAAIVSARAVLGMSAMKHEAAADRKFRNAVRIAQGHLQPSLPAGLFVTDPERTPDLLETIEALPDGIGVLFRHFGRPDQLKLAPQLGKLCRAQFRQLIVSADPLLAIRIGAGGVHWPARLTLAATKVLRSQKLGIQTMSVHSVEELRRARCLGMDAILVSAIFRSDSPSAGTPIGLSRLASFGRNAGMAVYALGGVTSENAERVSKLSGFASVSGLGEVYRPEA</sequence>
<comment type="caution">
    <text evidence="4">The sequence shown here is derived from an EMBL/GenBank/DDBJ whole genome shotgun (WGS) entry which is preliminary data.</text>
</comment>
<dbReference type="GO" id="GO:0004789">
    <property type="term" value="F:thiamine-phosphate diphosphorylase activity"/>
    <property type="evidence" value="ECO:0007669"/>
    <property type="project" value="TreeGrafter"/>
</dbReference>
<dbReference type="InterPro" id="IPR013785">
    <property type="entry name" value="Aldolase_TIM"/>
</dbReference>
<dbReference type="PANTHER" id="PTHR20857">
    <property type="entry name" value="THIAMINE-PHOSPHATE PYROPHOSPHORYLASE"/>
    <property type="match status" value="1"/>
</dbReference>
<dbReference type="GO" id="GO:0005737">
    <property type="term" value="C:cytoplasm"/>
    <property type="evidence" value="ECO:0007669"/>
    <property type="project" value="TreeGrafter"/>
</dbReference>
<comment type="pathway">
    <text evidence="1">Cofactor biosynthesis; thiamine diphosphate biosynthesis.</text>
</comment>
<dbReference type="Pfam" id="PF02581">
    <property type="entry name" value="TMP-TENI"/>
    <property type="match status" value="1"/>
</dbReference>
<proteinExistence type="predicted"/>
<feature type="domain" description="Thiamine phosphate synthase/TenI" evidence="3">
    <location>
        <begin position="50"/>
        <end position="218"/>
    </location>
</feature>
<dbReference type="InterPro" id="IPR036206">
    <property type="entry name" value="ThiamineP_synth_sf"/>
</dbReference>
<organism evidence="4 5">
    <name type="scientific">Henriciella mobilis</name>
    <dbReference type="NCBI Taxonomy" id="2305467"/>
    <lineage>
        <taxon>Bacteria</taxon>
        <taxon>Pseudomonadati</taxon>
        <taxon>Pseudomonadota</taxon>
        <taxon>Alphaproteobacteria</taxon>
        <taxon>Hyphomonadales</taxon>
        <taxon>Hyphomonadaceae</taxon>
        <taxon>Henriciella</taxon>
    </lineage>
</organism>
<dbReference type="AlphaFoldDB" id="A0A399RK94"/>
<evidence type="ECO:0000313" key="4">
    <source>
        <dbReference type="EMBL" id="RIJ30764.1"/>
    </source>
</evidence>
<name>A0A399RK94_9PROT</name>
<dbReference type="Proteomes" id="UP000266385">
    <property type="component" value="Unassembled WGS sequence"/>
</dbReference>
<accession>A0A399RK94</accession>
<evidence type="ECO:0000256" key="2">
    <source>
        <dbReference type="ARBA" id="ARBA00022977"/>
    </source>
</evidence>
<dbReference type="PANTHER" id="PTHR20857:SF15">
    <property type="entry name" value="THIAMINE-PHOSPHATE SYNTHASE"/>
    <property type="match status" value="1"/>
</dbReference>
<dbReference type="EMBL" id="QWFX01000006">
    <property type="protein sequence ID" value="RIJ30764.1"/>
    <property type="molecule type" value="Genomic_DNA"/>
</dbReference>
<keyword evidence="5" id="KW-1185">Reference proteome</keyword>